<comment type="caution">
    <text evidence="1">The sequence shown here is derived from an EMBL/GenBank/DDBJ whole genome shotgun (WGS) entry which is preliminary data.</text>
</comment>
<evidence type="ECO:0000313" key="2">
    <source>
        <dbReference type="Proteomes" id="UP000886998"/>
    </source>
</evidence>
<dbReference type="EMBL" id="BMAV01023988">
    <property type="protein sequence ID" value="GFS29230.1"/>
    <property type="molecule type" value="Genomic_DNA"/>
</dbReference>
<gene>
    <name evidence="1" type="primary">AVEN_4883_1</name>
    <name evidence="1" type="ORF">TNIN_239061</name>
</gene>
<reference evidence="1" key="1">
    <citation type="submission" date="2020-08" db="EMBL/GenBank/DDBJ databases">
        <title>Multicomponent nature underlies the extraordinary mechanical properties of spider dragline silk.</title>
        <authorList>
            <person name="Kono N."/>
            <person name="Nakamura H."/>
            <person name="Mori M."/>
            <person name="Yoshida Y."/>
            <person name="Ohtoshi R."/>
            <person name="Malay A.D."/>
            <person name="Moran D.A.P."/>
            <person name="Tomita M."/>
            <person name="Numata K."/>
            <person name="Arakawa K."/>
        </authorList>
    </citation>
    <scope>NUCLEOTIDE SEQUENCE</scope>
</reference>
<evidence type="ECO:0000313" key="1">
    <source>
        <dbReference type="EMBL" id="GFS29230.1"/>
    </source>
</evidence>
<dbReference type="AlphaFoldDB" id="A0A8X6M7E1"/>
<dbReference type="Proteomes" id="UP000886998">
    <property type="component" value="Unassembled WGS sequence"/>
</dbReference>
<organism evidence="1 2">
    <name type="scientific">Trichonephila inaurata madagascariensis</name>
    <dbReference type="NCBI Taxonomy" id="2747483"/>
    <lineage>
        <taxon>Eukaryota</taxon>
        <taxon>Metazoa</taxon>
        <taxon>Ecdysozoa</taxon>
        <taxon>Arthropoda</taxon>
        <taxon>Chelicerata</taxon>
        <taxon>Arachnida</taxon>
        <taxon>Araneae</taxon>
        <taxon>Araneomorphae</taxon>
        <taxon>Entelegynae</taxon>
        <taxon>Araneoidea</taxon>
        <taxon>Nephilidae</taxon>
        <taxon>Trichonephila</taxon>
        <taxon>Trichonephila inaurata</taxon>
    </lineage>
</organism>
<protein>
    <submittedName>
        <fullName evidence="1">Uncharacterized protein</fullName>
    </submittedName>
</protein>
<dbReference type="OrthoDB" id="6425154at2759"/>
<proteinExistence type="predicted"/>
<sequence length="140" mass="16282">MASIAEMPLEEQVNVDYEHDSAFYAPAFDNSWNIDENPNIRNKMSPSSRRIMSLKNARRKSSISSSNLLKRMWSLSATESKMNVADLIMDEDSLIGLSEDELIARTLRIRSLRKSVEERLKKKSEDEKRVNNFRERPVYL</sequence>
<name>A0A8X6M7E1_9ARAC</name>
<accession>A0A8X6M7E1</accession>
<keyword evidence="2" id="KW-1185">Reference proteome</keyword>